<comment type="subcellular location">
    <subcellularLocation>
        <location evidence="1">Secreted</location>
    </subcellularLocation>
</comment>
<keyword evidence="2" id="KW-0964">Secreted</keyword>
<reference evidence="7" key="1">
    <citation type="submission" date="2015-03" db="EMBL/GenBank/DDBJ databases">
        <title>Draft genome sequence of a novel methanotroph (Sn10-6) isolated from flooded ricefield rhizosphere in India.</title>
        <authorList>
            <person name="Pandit P.S."/>
            <person name="Pore S.D."/>
            <person name="Arora P."/>
            <person name="Kapse N.G."/>
            <person name="Dhakephalkar P.K."/>
            <person name="Rahalkar M.C."/>
        </authorList>
    </citation>
    <scope>NUCLEOTIDE SEQUENCE [LARGE SCALE GENOMIC DNA]</scope>
    <source>
        <strain evidence="7">Sn10-6</strain>
    </source>
</reference>
<organism evidence="6 7">
    <name type="scientific">Methylocucumis oryzae</name>
    <dbReference type="NCBI Taxonomy" id="1632867"/>
    <lineage>
        <taxon>Bacteria</taxon>
        <taxon>Pseudomonadati</taxon>
        <taxon>Pseudomonadota</taxon>
        <taxon>Gammaproteobacteria</taxon>
        <taxon>Methylococcales</taxon>
        <taxon>Methylococcaceae</taxon>
        <taxon>Methylocucumis</taxon>
    </lineage>
</organism>
<reference evidence="6 7" key="2">
    <citation type="journal article" date="2016" name="Microb. Ecol.">
        <title>Genome Characteristics of a Novel Type I Methanotroph (Sn10-6) Isolated from a Flooded Indian Rice Field.</title>
        <authorList>
            <person name="Rahalkar M.C."/>
            <person name="Pandit P.S."/>
            <person name="Dhakephalkar P.K."/>
            <person name="Pore S."/>
            <person name="Arora P."/>
            <person name="Kapse N."/>
        </authorList>
    </citation>
    <scope>NUCLEOTIDE SEQUENCE [LARGE SCALE GENOMIC DNA]</scope>
    <source>
        <strain evidence="6 7">Sn10-6</strain>
    </source>
</reference>
<feature type="chain" id="PRO_5002462605" description="Carbohydrate-binding module family 96 domain-containing protein" evidence="4">
    <location>
        <begin position="23"/>
        <end position="222"/>
    </location>
</feature>
<dbReference type="GO" id="GO:0005576">
    <property type="term" value="C:extracellular region"/>
    <property type="evidence" value="ECO:0007669"/>
    <property type="project" value="UniProtKB-SubCell"/>
</dbReference>
<dbReference type="AlphaFoldDB" id="A0A0F3IL87"/>
<dbReference type="OrthoDB" id="9180090at2"/>
<dbReference type="NCBIfam" id="NF033679">
    <property type="entry name" value="DNRLRE_dom"/>
    <property type="match status" value="1"/>
</dbReference>
<sequence length="222" mass="22904">MKLKNLTAAILLAGLSPFSVQAVTLAINADSHIASANAGTAIGISISPTSKGLLKFDLAALPEGITGKDIAKATLVFFAKTVAASGKIQASPVLDAWDEATITTALAPKIGAPIDKSAIINRGNTYVALDVTQLVLDWVDNPISNNGLALAPLASSTTTFTLDSKEAIQTSHAAFIDITLIGPAGAKGDKGDTGPQGNTGSPGPVTLIYRRDNFFSLWEVIY</sequence>
<evidence type="ECO:0000256" key="4">
    <source>
        <dbReference type="SAM" id="SignalP"/>
    </source>
</evidence>
<evidence type="ECO:0000313" key="7">
    <source>
        <dbReference type="Proteomes" id="UP000033684"/>
    </source>
</evidence>
<gene>
    <name evidence="6" type="ORF">VZ94_12065</name>
</gene>
<dbReference type="PATRIC" id="fig|1632867.3.peg.597"/>
<name>A0A0F3IL87_9GAMM</name>
<feature type="signal peptide" evidence="4">
    <location>
        <begin position="1"/>
        <end position="22"/>
    </location>
</feature>
<keyword evidence="7" id="KW-1185">Reference proteome</keyword>
<accession>A0A0F3IL87</accession>
<keyword evidence="3 4" id="KW-0732">Signal</keyword>
<protein>
    <recommendedName>
        <fullName evidence="5">Carbohydrate-binding module family 96 domain-containing protein</fullName>
    </recommendedName>
</protein>
<evidence type="ECO:0000256" key="2">
    <source>
        <dbReference type="ARBA" id="ARBA00022525"/>
    </source>
</evidence>
<dbReference type="Proteomes" id="UP000033684">
    <property type="component" value="Unassembled WGS sequence"/>
</dbReference>
<dbReference type="RefSeq" id="WP_045779415.1">
    <property type="nucleotide sequence ID" value="NZ_LAJX01000118.1"/>
</dbReference>
<feature type="domain" description="Carbohydrate-binding module family 96" evidence="5">
    <location>
        <begin position="43"/>
        <end position="170"/>
    </location>
</feature>
<evidence type="ECO:0000256" key="3">
    <source>
        <dbReference type="ARBA" id="ARBA00022729"/>
    </source>
</evidence>
<dbReference type="InterPro" id="IPR055372">
    <property type="entry name" value="CBM96"/>
</dbReference>
<dbReference type="EMBL" id="LAJX01000118">
    <property type="protein sequence ID" value="KJV06324.1"/>
    <property type="molecule type" value="Genomic_DNA"/>
</dbReference>
<evidence type="ECO:0000259" key="5">
    <source>
        <dbReference type="Pfam" id="PF24517"/>
    </source>
</evidence>
<dbReference type="Pfam" id="PF24517">
    <property type="entry name" value="CBM96"/>
    <property type="match status" value="1"/>
</dbReference>
<proteinExistence type="predicted"/>
<comment type="caution">
    <text evidence="6">The sequence shown here is derived from an EMBL/GenBank/DDBJ whole genome shotgun (WGS) entry which is preliminary data.</text>
</comment>
<evidence type="ECO:0000256" key="1">
    <source>
        <dbReference type="ARBA" id="ARBA00004613"/>
    </source>
</evidence>
<evidence type="ECO:0000313" key="6">
    <source>
        <dbReference type="EMBL" id="KJV06324.1"/>
    </source>
</evidence>